<dbReference type="InterPro" id="IPR017871">
    <property type="entry name" value="ABC_transporter-like_CS"/>
</dbReference>
<sequence length="278" mass="30529">MKAIEFENVSFSYEEGGAFAIKNLNFSVEEGEFVAILGHNGSGKSTLARLTNGLLEADGGTIRVFGEQLTDKNLFDIRKQVGIVFQNPDNQTVASIVEDDIAFGAENIALPREEIGRRIDFALKAVGMEEFRHATVSRLSGGQKQRIAIAGVLAVMPKVLILDESTAMLDPKGRREIIDVVTRLNRDEGITVLLITHFMEEALRATRAIVMNRGEIVMQGSPDDIFERHEELLTYNLTLPLIGRICKELRAGGMPVRDTLDASSLAKEIAACVSKQSI</sequence>
<keyword evidence="5" id="KW-0547">Nucleotide-binding</keyword>
<evidence type="ECO:0000313" key="10">
    <source>
        <dbReference type="EMBL" id="HJA02452.1"/>
    </source>
</evidence>
<dbReference type="Gene3D" id="3.40.50.300">
    <property type="entry name" value="P-loop containing nucleotide triphosphate hydrolases"/>
    <property type="match status" value="1"/>
</dbReference>
<keyword evidence="6" id="KW-0067">ATP-binding</keyword>
<dbReference type="AlphaFoldDB" id="A0A9D2H0R3"/>
<dbReference type="PROSITE" id="PS00211">
    <property type="entry name" value="ABC_TRANSPORTER_1"/>
    <property type="match status" value="1"/>
</dbReference>
<keyword evidence="7" id="KW-1278">Translocase</keyword>
<dbReference type="NCBIfam" id="TIGR04520">
    <property type="entry name" value="ECF_ATPase_1"/>
    <property type="match status" value="1"/>
</dbReference>
<dbReference type="InterPro" id="IPR003439">
    <property type="entry name" value="ABC_transporter-like_ATP-bd"/>
</dbReference>
<dbReference type="EMBL" id="DXAJ01000053">
    <property type="protein sequence ID" value="HJA02452.1"/>
    <property type="molecule type" value="Genomic_DNA"/>
</dbReference>
<reference evidence="10" key="1">
    <citation type="journal article" date="2021" name="PeerJ">
        <title>Extensive microbial diversity within the chicken gut microbiome revealed by metagenomics and culture.</title>
        <authorList>
            <person name="Gilroy R."/>
            <person name="Ravi A."/>
            <person name="Getino M."/>
            <person name="Pursley I."/>
            <person name="Horton D.L."/>
            <person name="Alikhan N.F."/>
            <person name="Baker D."/>
            <person name="Gharbi K."/>
            <person name="Hall N."/>
            <person name="Watson M."/>
            <person name="Adriaenssens E.M."/>
            <person name="Foster-Nyarko E."/>
            <person name="Jarju S."/>
            <person name="Secka A."/>
            <person name="Antonio M."/>
            <person name="Oren A."/>
            <person name="Chaudhuri R.R."/>
            <person name="La Ragione R."/>
            <person name="Hildebrand F."/>
            <person name="Pallen M.J."/>
        </authorList>
    </citation>
    <scope>NUCLEOTIDE SEQUENCE</scope>
    <source>
        <strain evidence="10">CHK156-179</strain>
    </source>
</reference>
<protein>
    <submittedName>
        <fullName evidence="10">Energy-coupling factor transporter ATPase</fullName>
    </submittedName>
</protein>
<gene>
    <name evidence="10" type="ORF">H9797_03620</name>
</gene>
<dbReference type="GO" id="GO:0043190">
    <property type="term" value="C:ATP-binding cassette (ABC) transporter complex"/>
    <property type="evidence" value="ECO:0007669"/>
    <property type="project" value="TreeGrafter"/>
</dbReference>
<evidence type="ECO:0000259" key="9">
    <source>
        <dbReference type="PROSITE" id="PS50893"/>
    </source>
</evidence>
<keyword evidence="3" id="KW-0813">Transport</keyword>
<keyword evidence="8" id="KW-0472">Membrane</keyword>
<dbReference type="InterPro" id="IPR027417">
    <property type="entry name" value="P-loop_NTPase"/>
</dbReference>
<comment type="subcellular location">
    <subcellularLocation>
        <location evidence="1">Cell membrane</location>
        <topology evidence="1">Peripheral membrane protein</topology>
    </subcellularLocation>
</comment>
<comment type="similarity">
    <text evidence="2">Belongs to the ABC transporter superfamily.</text>
</comment>
<dbReference type="Proteomes" id="UP000824221">
    <property type="component" value="Unassembled WGS sequence"/>
</dbReference>
<evidence type="ECO:0000256" key="4">
    <source>
        <dbReference type="ARBA" id="ARBA00022475"/>
    </source>
</evidence>
<reference evidence="10" key="2">
    <citation type="submission" date="2021-04" db="EMBL/GenBank/DDBJ databases">
        <authorList>
            <person name="Gilroy R."/>
        </authorList>
    </citation>
    <scope>NUCLEOTIDE SEQUENCE</scope>
    <source>
        <strain evidence="10">CHK156-179</strain>
    </source>
</reference>
<evidence type="ECO:0000256" key="5">
    <source>
        <dbReference type="ARBA" id="ARBA00022741"/>
    </source>
</evidence>
<dbReference type="GO" id="GO:0005524">
    <property type="term" value="F:ATP binding"/>
    <property type="evidence" value="ECO:0007669"/>
    <property type="project" value="UniProtKB-KW"/>
</dbReference>
<dbReference type="SMART" id="SM00382">
    <property type="entry name" value="AAA"/>
    <property type="match status" value="1"/>
</dbReference>
<dbReference type="FunFam" id="3.40.50.300:FF:000224">
    <property type="entry name" value="Energy-coupling factor transporter ATP-binding protein EcfA"/>
    <property type="match status" value="1"/>
</dbReference>
<evidence type="ECO:0000256" key="2">
    <source>
        <dbReference type="ARBA" id="ARBA00005417"/>
    </source>
</evidence>
<dbReference type="GO" id="GO:0042626">
    <property type="term" value="F:ATPase-coupled transmembrane transporter activity"/>
    <property type="evidence" value="ECO:0007669"/>
    <property type="project" value="TreeGrafter"/>
</dbReference>
<evidence type="ECO:0000313" key="11">
    <source>
        <dbReference type="Proteomes" id="UP000824221"/>
    </source>
</evidence>
<evidence type="ECO:0000256" key="8">
    <source>
        <dbReference type="ARBA" id="ARBA00023136"/>
    </source>
</evidence>
<evidence type="ECO:0000256" key="1">
    <source>
        <dbReference type="ARBA" id="ARBA00004202"/>
    </source>
</evidence>
<keyword evidence="4" id="KW-1003">Cell membrane</keyword>
<dbReference type="PANTHER" id="PTHR43553">
    <property type="entry name" value="HEAVY METAL TRANSPORTER"/>
    <property type="match status" value="1"/>
</dbReference>
<dbReference type="InterPro" id="IPR015856">
    <property type="entry name" value="ABC_transpr_CbiO/EcfA_su"/>
</dbReference>
<organism evidence="10 11">
    <name type="scientific">Candidatus Gallimonas gallistercoris</name>
    <dbReference type="NCBI Taxonomy" id="2838602"/>
    <lineage>
        <taxon>Bacteria</taxon>
        <taxon>Bacillati</taxon>
        <taxon>Bacillota</taxon>
        <taxon>Clostridia</taxon>
        <taxon>Candidatus Gallimonas</taxon>
    </lineage>
</organism>
<comment type="caution">
    <text evidence="10">The sequence shown here is derived from an EMBL/GenBank/DDBJ whole genome shotgun (WGS) entry which is preliminary data.</text>
</comment>
<dbReference type="CDD" id="cd03225">
    <property type="entry name" value="ABC_cobalt_CbiO_domain1"/>
    <property type="match status" value="1"/>
</dbReference>
<accession>A0A9D2H0R3</accession>
<dbReference type="Pfam" id="PF00005">
    <property type="entry name" value="ABC_tran"/>
    <property type="match status" value="1"/>
</dbReference>
<name>A0A9D2H0R3_9FIRM</name>
<dbReference type="InterPro" id="IPR050095">
    <property type="entry name" value="ECF_ABC_transporter_ATP-bd"/>
</dbReference>
<dbReference type="SUPFAM" id="SSF52540">
    <property type="entry name" value="P-loop containing nucleoside triphosphate hydrolases"/>
    <property type="match status" value="1"/>
</dbReference>
<evidence type="ECO:0000256" key="3">
    <source>
        <dbReference type="ARBA" id="ARBA00022448"/>
    </source>
</evidence>
<evidence type="ECO:0000256" key="6">
    <source>
        <dbReference type="ARBA" id="ARBA00022840"/>
    </source>
</evidence>
<feature type="domain" description="ABC transporter" evidence="9">
    <location>
        <begin position="4"/>
        <end position="238"/>
    </location>
</feature>
<proteinExistence type="inferred from homology"/>
<dbReference type="PANTHER" id="PTHR43553:SF24">
    <property type="entry name" value="ENERGY-COUPLING FACTOR TRANSPORTER ATP-BINDING PROTEIN ECFA1"/>
    <property type="match status" value="1"/>
</dbReference>
<dbReference type="InterPro" id="IPR003593">
    <property type="entry name" value="AAA+_ATPase"/>
</dbReference>
<evidence type="ECO:0000256" key="7">
    <source>
        <dbReference type="ARBA" id="ARBA00022967"/>
    </source>
</evidence>
<dbReference type="PROSITE" id="PS50893">
    <property type="entry name" value="ABC_TRANSPORTER_2"/>
    <property type="match status" value="1"/>
</dbReference>
<dbReference type="GO" id="GO:0016887">
    <property type="term" value="F:ATP hydrolysis activity"/>
    <property type="evidence" value="ECO:0007669"/>
    <property type="project" value="InterPro"/>
</dbReference>
<dbReference type="InterPro" id="IPR030947">
    <property type="entry name" value="EcfA_1"/>
</dbReference>
<dbReference type="NCBIfam" id="NF010167">
    <property type="entry name" value="PRK13648.1"/>
    <property type="match status" value="1"/>
</dbReference>